<name>A0A511Z2I8_9CELL</name>
<keyword evidence="2" id="KW-1185">Reference proteome</keyword>
<gene>
    <name evidence="1" type="ORF">AFE02nite_33500</name>
</gene>
<dbReference type="EMBL" id="BJYK01000014">
    <property type="protein sequence ID" value="GEN81616.1"/>
    <property type="molecule type" value="Genomic_DNA"/>
</dbReference>
<proteinExistence type="predicted"/>
<sequence length="716" mass="75757">MTTRFEAVRSADGWGVRLAADGWRLVQDRPVAVLVPGGPATGTAVAYAQWTADGGGGRGCARVPLGDDAWADVTDTWSLVGDGVRVARELVVCGTSRGAFGSRLSLRRDDVRAGWADVAVFVPGVAYGDATQVAEGALGGLPARHAGVRAVLVREDRAAAPLFVARYPDGGFVALLHEDVRGGTTAADCLVPDGGETLVDERFDFASLGGVVTTDETVELGLWFPATEGEYTYSSGGLPLGQPRAWRARFQPVRDGLRQRYTMVVRTGSTAVGSGVAALAGLASTTWRWAWDELRPAVPSVDIGRVAGAVLDVLAERVVTVADRTGVALEADAVERHDHGCATVSVMGFVGAATDAGYLLLRAGGHRSGDRGMTMARQGAAILDTFAAMPMDPPAGEGFDTVTGGWATYRSVAGRPAVYARSVAEGCLATLRAEAHEEDAGRSRPVWRTWWQAGARWLVANQDPDGGLPRAWEAGTGEVLDPSRSSAAVVVPFLVAASRRADEPRWLEAAVAAGSHAWAEADRTGCFAGGTLDNPDVVDKEAAVLALEAFCDLHQAVGGEPWLERALVAARLAETWTYVWDVPMPVDADPADLHWKPGVPTVGHQLITTGASMTDGFLAVNAAAFARLWRLTGDDHWLDVARLVTHGTTSMLALPGRTFDLRGVGWQQEHWCFGGRRGYGLNRRWLTWVPVAHALGAARLEDLGPWAATVTGGGGR</sequence>
<accession>A0A511Z2I8</accession>
<comment type="caution">
    <text evidence="1">The sequence shown here is derived from an EMBL/GenBank/DDBJ whole genome shotgun (WGS) entry which is preliminary data.</text>
</comment>
<dbReference type="Proteomes" id="UP000321484">
    <property type="component" value="Unassembled WGS sequence"/>
</dbReference>
<dbReference type="GO" id="GO:0005975">
    <property type="term" value="P:carbohydrate metabolic process"/>
    <property type="evidence" value="ECO:0007669"/>
    <property type="project" value="InterPro"/>
</dbReference>
<dbReference type="RefSeq" id="WP_034243567.1">
    <property type="nucleotide sequence ID" value="NZ_BJYK01000014.1"/>
</dbReference>
<dbReference type="InterPro" id="IPR008928">
    <property type="entry name" value="6-hairpin_glycosidase_sf"/>
</dbReference>
<protein>
    <submittedName>
        <fullName evidence="1">Uncharacterized protein</fullName>
    </submittedName>
</protein>
<evidence type="ECO:0000313" key="2">
    <source>
        <dbReference type="Proteomes" id="UP000321484"/>
    </source>
</evidence>
<dbReference type="AlphaFoldDB" id="A0A511Z2I8"/>
<organism evidence="1 2">
    <name type="scientific">Actinotalea fermentans</name>
    <dbReference type="NCBI Taxonomy" id="43671"/>
    <lineage>
        <taxon>Bacteria</taxon>
        <taxon>Bacillati</taxon>
        <taxon>Actinomycetota</taxon>
        <taxon>Actinomycetes</taxon>
        <taxon>Micrococcales</taxon>
        <taxon>Cellulomonadaceae</taxon>
        <taxon>Actinotalea</taxon>
    </lineage>
</organism>
<dbReference type="SUPFAM" id="SSF48208">
    <property type="entry name" value="Six-hairpin glycosidases"/>
    <property type="match status" value="1"/>
</dbReference>
<dbReference type="OrthoDB" id="9762016at2"/>
<reference evidence="1 2" key="1">
    <citation type="submission" date="2019-07" db="EMBL/GenBank/DDBJ databases">
        <title>Whole genome shotgun sequence of Actinotalea fermentans NBRC 105374.</title>
        <authorList>
            <person name="Hosoyama A."/>
            <person name="Uohara A."/>
            <person name="Ohji S."/>
            <person name="Ichikawa N."/>
        </authorList>
    </citation>
    <scope>NUCLEOTIDE SEQUENCE [LARGE SCALE GENOMIC DNA]</scope>
    <source>
        <strain evidence="1 2">NBRC 105374</strain>
    </source>
</reference>
<evidence type="ECO:0000313" key="1">
    <source>
        <dbReference type="EMBL" id="GEN81616.1"/>
    </source>
</evidence>